<feature type="compositionally biased region" description="Basic and acidic residues" evidence="18">
    <location>
        <begin position="2485"/>
        <end position="2494"/>
    </location>
</feature>
<evidence type="ECO:0000256" key="16">
    <source>
        <dbReference type="PROSITE-ProRule" id="PRU00782"/>
    </source>
</evidence>
<evidence type="ECO:0000256" key="17">
    <source>
        <dbReference type="SAM" id="Coils"/>
    </source>
</evidence>
<feature type="compositionally biased region" description="Basic and acidic residues" evidence="18">
    <location>
        <begin position="2423"/>
        <end position="2441"/>
    </location>
</feature>
<dbReference type="SUPFAM" id="SSF50156">
    <property type="entry name" value="PDZ domain-like"/>
    <property type="match status" value="1"/>
</dbReference>
<feature type="compositionally biased region" description="Basic and acidic residues" evidence="18">
    <location>
        <begin position="446"/>
        <end position="457"/>
    </location>
</feature>
<dbReference type="FunFam" id="1.20.5.1160:FF:000006">
    <property type="entry name" value="Myosin-XVIIIa isoform a"/>
    <property type="match status" value="1"/>
</dbReference>
<evidence type="ECO:0000256" key="5">
    <source>
        <dbReference type="ARBA" id="ARBA00022553"/>
    </source>
</evidence>
<feature type="compositionally biased region" description="Basic and acidic residues" evidence="18">
    <location>
        <begin position="2219"/>
        <end position="2238"/>
    </location>
</feature>
<keyword evidence="5" id="KW-0597">Phosphoprotein</keyword>
<feature type="compositionally biased region" description="Low complexity" evidence="18">
    <location>
        <begin position="2388"/>
        <end position="2413"/>
    </location>
</feature>
<evidence type="ECO:0000313" key="21">
    <source>
        <dbReference type="EMBL" id="RMC10713.1"/>
    </source>
</evidence>
<dbReference type="Pfam" id="PF00595">
    <property type="entry name" value="PDZ"/>
    <property type="match status" value="1"/>
</dbReference>
<reference evidence="21 22" key="1">
    <citation type="submission" date="2018-07" db="EMBL/GenBank/DDBJ databases">
        <title>A high quality draft genome assembly of the barn swallow (H. rustica rustica).</title>
        <authorList>
            <person name="Formenti G."/>
            <person name="Chiara M."/>
            <person name="Poveda L."/>
            <person name="Francoijs K.-J."/>
            <person name="Bonisoli-Alquati A."/>
            <person name="Canova L."/>
            <person name="Gianfranceschi L."/>
            <person name="Horner D.S."/>
            <person name="Saino N."/>
        </authorList>
    </citation>
    <scope>NUCLEOTIDE SEQUENCE [LARGE SCALE GENOMIC DNA]</scope>
    <source>
        <strain evidence="21">Chelidonia</strain>
        <tissue evidence="21">Blood</tissue>
    </source>
</reference>
<dbReference type="Gene3D" id="2.30.42.10">
    <property type="match status" value="1"/>
</dbReference>
<dbReference type="FunFam" id="1.10.10.820:FF:000004">
    <property type="entry name" value="unconventional myosin-XVIIIa isoform X1"/>
    <property type="match status" value="1"/>
</dbReference>
<dbReference type="Pfam" id="PF00063">
    <property type="entry name" value="Myosin_head"/>
    <property type="match status" value="2"/>
</dbReference>
<dbReference type="STRING" id="333673.A0A3M0KBY7"/>
<feature type="compositionally biased region" description="Basic and acidic residues" evidence="18">
    <location>
        <begin position="1526"/>
        <end position="1542"/>
    </location>
</feature>
<dbReference type="PROSITE" id="PS50106">
    <property type="entry name" value="PDZ"/>
    <property type="match status" value="1"/>
</dbReference>
<feature type="region of interest" description="Disordered" evidence="18">
    <location>
        <begin position="346"/>
        <end position="579"/>
    </location>
</feature>
<dbReference type="OrthoDB" id="2505895at2759"/>
<evidence type="ECO:0000313" key="22">
    <source>
        <dbReference type="Proteomes" id="UP000269221"/>
    </source>
</evidence>
<feature type="region of interest" description="Disordered" evidence="18">
    <location>
        <begin position="1526"/>
        <end position="1546"/>
    </location>
</feature>
<keyword evidence="12" id="KW-0206">Cytoskeleton</keyword>
<dbReference type="CDD" id="cd01386">
    <property type="entry name" value="MYSc_Myo18"/>
    <property type="match status" value="1"/>
</dbReference>
<dbReference type="GO" id="GO:0016460">
    <property type="term" value="C:myosin II complex"/>
    <property type="evidence" value="ECO:0007669"/>
    <property type="project" value="TreeGrafter"/>
</dbReference>
<keyword evidence="10 16" id="KW-0518">Myosin</keyword>
<dbReference type="PANTHER" id="PTHR45615">
    <property type="entry name" value="MYOSIN HEAVY CHAIN, NON-MUSCLE"/>
    <property type="match status" value="1"/>
</dbReference>
<dbReference type="Pfam" id="PF24556">
    <property type="entry name" value="SH3_Myosin-XVIIIa"/>
    <property type="match status" value="1"/>
</dbReference>
<feature type="compositionally biased region" description="Basic residues" evidence="18">
    <location>
        <begin position="511"/>
        <end position="520"/>
    </location>
</feature>
<dbReference type="GO" id="GO:0003774">
    <property type="term" value="F:cytoskeletal motor activity"/>
    <property type="evidence" value="ECO:0007669"/>
    <property type="project" value="UniProtKB-UniRule"/>
</dbReference>
<dbReference type="FunFam" id="4.10.270.10:FF:000002">
    <property type="entry name" value="unconventional myosin-XVIIIa isoform X1"/>
    <property type="match status" value="1"/>
</dbReference>
<dbReference type="GO" id="GO:0043030">
    <property type="term" value="P:regulation of macrophage activation"/>
    <property type="evidence" value="ECO:0007669"/>
    <property type="project" value="UniProtKB-ARBA"/>
</dbReference>
<dbReference type="FunFam" id="3.40.850.10:FF:000020">
    <property type="entry name" value="unconventional myosin-XVIIIa isoform X1"/>
    <property type="match status" value="1"/>
</dbReference>
<dbReference type="CDD" id="cd06747">
    <property type="entry name" value="PDZ_MYO18-like"/>
    <property type="match status" value="1"/>
</dbReference>
<dbReference type="GO" id="GO:0051015">
    <property type="term" value="F:actin filament binding"/>
    <property type="evidence" value="ECO:0007669"/>
    <property type="project" value="TreeGrafter"/>
</dbReference>
<dbReference type="InterPro" id="IPR001478">
    <property type="entry name" value="PDZ"/>
</dbReference>
<evidence type="ECO:0000256" key="7">
    <source>
        <dbReference type="ARBA" id="ARBA00022840"/>
    </source>
</evidence>
<feature type="compositionally biased region" description="Basic residues" evidence="18">
    <location>
        <begin position="2366"/>
        <end position="2387"/>
    </location>
</feature>
<comment type="subcellular location">
    <subcellularLocation>
        <location evidence="1">Cytoplasm</location>
        <location evidence="1">Cytoskeleton</location>
        <location evidence="1">Microtubule organizing center</location>
    </subcellularLocation>
    <subcellularLocation>
        <location evidence="2">Golgi apparatus</location>
        <location evidence="2">trans-Golgi network</location>
    </subcellularLocation>
    <subcellularLocation>
        <location evidence="13">Golgi outpost</location>
    </subcellularLocation>
</comment>
<dbReference type="Pfam" id="PF01576">
    <property type="entry name" value="Myosin_tail_1"/>
    <property type="match status" value="1"/>
</dbReference>
<name>A0A3M0KBY7_HIRRU</name>
<comment type="function">
    <text evidence="14">May link Golgi membranes to the cytoskeleton and participate in the tensile force required for vesicle budding from the Golgi. Thereby, may play a role in Golgi membrane trafficking and could indirectly give its flattened shape to the Golgi apparatus. Alternatively, in concert with LURAP1 and CDC42BPA/CDC42BPB, has been involved in modulating lamellar actomyosin retrograde flow that is crucial to cell protrusion and migration. May be involved in the maintenance of the stromal cell architectures required for cell to cell contact. Regulates trafficking, expression, and activation of innate immune receptors on macrophages. Plays a role to suppress inflammatory responsiveness of macrophages via a mechanism that modulates CD14 trafficking. Acts as a receptor of surfactant-associated protein A (SFTPA1/SP-A) and plays an important role in internalization and clearance of SFTPA1-opsonized S.aureus by alveolar macrophages. Strongly enhances natural killer cell cytotoxicity.</text>
</comment>
<dbReference type="InterPro" id="IPR000048">
    <property type="entry name" value="IQ_motif_EF-hand-BS"/>
</dbReference>
<dbReference type="PRINTS" id="PR00193">
    <property type="entry name" value="MYOSINHEAVY"/>
</dbReference>
<dbReference type="Gene3D" id="1.20.5.1160">
    <property type="entry name" value="Vasodilator-stimulated phosphoprotein"/>
    <property type="match status" value="1"/>
</dbReference>
<keyword evidence="9 17" id="KW-0175">Coiled coil</keyword>
<dbReference type="SMART" id="SM00242">
    <property type="entry name" value="MYSc"/>
    <property type="match status" value="1"/>
</dbReference>
<feature type="region of interest" description="Disordered" evidence="18">
    <location>
        <begin position="2174"/>
        <end position="2494"/>
    </location>
</feature>
<dbReference type="Pfam" id="PF00612">
    <property type="entry name" value="IQ"/>
    <property type="match status" value="1"/>
</dbReference>
<feature type="domain" description="Myosin motor" evidence="20">
    <location>
        <begin position="648"/>
        <end position="1420"/>
    </location>
</feature>
<evidence type="ECO:0000256" key="15">
    <source>
        <dbReference type="ARBA" id="ARBA00073449"/>
    </source>
</evidence>
<feature type="region of interest" description="Disordered" evidence="18">
    <location>
        <begin position="1"/>
        <end position="29"/>
    </location>
</feature>
<dbReference type="PROSITE" id="PS51456">
    <property type="entry name" value="MYOSIN_MOTOR"/>
    <property type="match status" value="1"/>
</dbReference>
<evidence type="ECO:0000256" key="13">
    <source>
        <dbReference type="ARBA" id="ARBA00024182"/>
    </source>
</evidence>
<evidence type="ECO:0000256" key="12">
    <source>
        <dbReference type="ARBA" id="ARBA00023212"/>
    </source>
</evidence>
<dbReference type="GO" id="GO:0032982">
    <property type="term" value="C:myosin filament"/>
    <property type="evidence" value="ECO:0007669"/>
    <property type="project" value="TreeGrafter"/>
</dbReference>
<evidence type="ECO:0000256" key="2">
    <source>
        <dbReference type="ARBA" id="ARBA00004601"/>
    </source>
</evidence>
<dbReference type="InterPro" id="IPR027417">
    <property type="entry name" value="P-loop_NTPase"/>
</dbReference>
<feature type="region of interest" description="Disordered" evidence="18">
    <location>
        <begin position="2089"/>
        <end position="2140"/>
    </location>
</feature>
<comment type="caution">
    <text evidence="16">Lacks conserved residue(s) required for the propagation of feature annotation.</text>
</comment>
<keyword evidence="11 16" id="KW-0505">Motor protein</keyword>
<dbReference type="InterPro" id="IPR036034">
    <property type="entry name" value="PDZ_sf"/>
</dbReference>
<evidence type="ECO:0000256" key="8">
    <source>
        <dbReference type="ARBA" id="ARBA00023034"/>
    </source>
</evidence>
<feature type="compositionally biased region" description="Low complexity" evidence="18">
    <location>
        <begin position="2313"/>
        <end position="2323"/>
    </location>
</feature>
<dbReference type="InterPro" id="IPR036961">
    <property type="entry name" value="Kinesin_motor_dom_sf"/>
</dbReference>
<dbReference type="Proteomes" id="UP000269221">
    <property type="component" value="Unassembled WGS sequence"/>
</dbReference>
<evidence type="ECO:0000256" key="18">
    <source>
        <dbReference type="SAM" id="MobiDB-lite"/>
    </source>
</evidence>
<feature type="region of interest" description="Disordered" evidence="18">
    <location>
        <begin position="1680"/>
        <end position="1718"/>
    </location>
</feature>
<dbReference type="InterPro" id="IPR036064">
    <property type="entry name" value="MYSc_Myo18"/>
</dbReference>
<comment type="similarity">
    <text evidence="3 16">Belongs to the TRAFAC class myosin-kinesin ATPase superfamily. Myosin family.</text>
</comment>
<dbReference type="Gene3D" id="1.20.120.720">
    <property type="entry name" value="Myosin VI head, motor domain, U50 subdomain"/>
    <property type="match status" value="1"/>
</dbReference>
<dbReference type="Gene3D" id="3.40.850.10">
    <property type="entry name" value="Kinesin motor domain"/>
    <property type="match status" value="1"/>
</dbReference>
<proteinExistence type="inferred from homology"/>
<dbReference type="FunFam" id="1.20.120.720:FF:000007">
    <property type="entry name" value="unconventional myosin-XVIIIa isoform X2"/>
    <property type="match status" value="1"/>
</dbReference>
<feature type="domain" description="PDZ" evidence="19">
    <location>
        <begin position="223"/>
        <end position="314"/>
    </location>
</feature>
<dbReference type="GO" id="GO:0005524">
    <property type="term" value="F:ATP binding"/>
    <property type="evidence" value="ECO:0007669"/>
    <property type="project" value="UniProtKB-UniRule"/>
</dbReference>
<comment type="caution">
    <text evidence="21">The sequence shown here is derived from an EMBL/GenBank/DDBJ whole genome shotgun (WGS) entry which is preliminary data.</text>
</comment>
<dbReference type="InterPro" id="IPR057772">
    <property type="entry name" value="SH3_Myo18a"/>
</dbReference>
<keyword evidence="16" id="KW-0009">Actin-binding</keyword>
<protein>
    <recommendedName>
        <fullName evidence="15">Unconventional myosin-XVIIIa</fullName>
    </recommendedName>
</protein>
<dbReference type="SUPFAM" id="SSF90257">
    <property type="entry name" value="Myosin rod fragments"/>
    <property type="match status" value="1"/>
</dbReference>
<dbReference type="SMART" id="SM00228">
    <property type="entry name" value="PDZ"/>
    <property type="match status" value="1"/>
</dbReference>
<feature type="coiled-coil region" evidence="17">
    <location>
        <begin position="1484"/>
        <end position="1525"/>
    </location>
</feature>
<evidence type="ECO:0000256" key="9">
    <source>
        <dbReference type="ARBA" id="ARBA00023054"/>
    </source>
</evidence>
<evidence type="ECO:0000256" key="6">
    <source>
        <dbReference type="ARBA" id="ARBA00022741"/>
    </source>
</evidence>
<dbReference type="SUPFAM" id="SSF52540">
    <property type="entry name" value="P-loop containing nucleoside triphosphate hydrolases"/>
    <property type="match status" value="1"/>
</dbReference>
<dbReference type="PROSITE" id="PS50096">
    <property type="entry name" value="IQ"/>
    <property type="match status" value="1"/>
</dbReference>
<evidence type="ECO:0000256" key="14">
    <source>
        <dbReference type="ARBA" id="ARBA00058021"/>
    </source>
</evidence>
<evidence type="ECO:0000256" key="3">
    <source>
        <dbReference type="ARBA" id="ARBA00008314"/>
    </source>
</evidence>
<evidence type="ECO:0000256" key="10">
    <source>
        <dbReference type="ARBA" id="ARBA00023123"/>
    </source>
</evidence>
<dbReference type="Gene3D" id="3.30.70.1590">
    <property type="match status" value="1"/>
</dbReference>
<keyword evidence="7 16" id="KW-0067">ATP-binding</keyword>
<evidence type="ECO:0000256" key="1">
    <source>
        <dbReference type="ARBA" id="ARBA00004267"/>
    </source>
</evidence>
<evidence type="ECO:0000256" key="4">
    <source>
        <dbReference type="ARBA" id="ARBA00022490"/>
    </source>
</evidence>
<dbReference type="EMBL" id="QRBI01000111">
    <property type="protein sequence ID" value="RMC10713.1"/>
    <property type="molecule type" value="Genomic_DNA"/>
</dbReference>
<dbReference type="InterPro" id="IPR002928">
    <property type="entry name" value="Myosin_tail"/>
</dbReference>
<feature type="region of interest" description="Disordered" evidence="18">
    <location>
        <begin position="140"/>
        <end position="164"/>
    </location>
</feature>
<feature type="compositionally biased region" description="Basic and acidic residues" evidence="18">
    <location>
        <begin position="521"/>
        <end position="533"/>
    </location>
</feature>
<evidence type="ECO:0000259" key="20">
    <source>
        <dbReference type="PROSITE" id="PS51456"/>
    </source>
</evidence>
<dbReference type="GO" id="GO:0005815">
    <property type="term" value="C:microtubule organizing center"/>
    <property type="evidence" value="ECO:0007669"/>
    <property type="project" value="UniProtKB-SubCell"/>
</dbReference>
<dbReference type="Gene3D" id="1.20.58.530">
    <property type="match status" value="1"/>
</dbReference>
<dbReference type="Gene3D" id="4.10.270.10">
    <property type="entry name" value="Myosin, subunit A"/>
    <property type="match status" value="1"/>
</dbReference>
<feature type="compositionally biased region" description="Pro residues" evidence="18">
    <location>
        <begin position="475"/>
        <end position="486"/>
    </location>
</feature>
<dbReference type="GO" id="GO:0005794">
    <property type="term" value="C:Golgi apparatus"/>
    <property type="evidence" value="ECO:0007669"/>
    <property type="project" value="UniProtKB-SubCell"/>
</dbReference>
<feature type="compositionally biased region" description="Basic and acidic residues" evidence="18">
    <location>
        <begin position="1"/>
        <end position="15"/>
    </location>
</feature>
<feature type="compositionally biased region" description="Polar residues" evidence="18">
    <location>
        <begin position="2209"/>
        <end position="2218"/>
    </location>
</feature>
<feature type="compositionally biased region" description="Low complexity" evidence="18">
    <location>
        <begin position="149"/>
        <end position="158"/>
    </location>
</feature>
<keyword evidence="22" id="KW-1185">Reference proteome</keyword>
<dbReference type="FunFam" id="1.20.58.530:FF:000011">
    <property type="entry name" value="unconventional myosin-XVIIIa isoform X2"/>
    <property type="match status" value="1"/>
</dbReference>
<dbReference type="Gene3D" id="1.10.10.820">
    <property type="match status" value="1"/>
</dbReference>
<gene>
    <name evidence="21" type="ORF">DUI87_12424</name>
</gene>
<feature type="compositionally biased region" description="Acidic residues" evidence="18">
    <location>
        <begin position="2174"/>
        <end position="2183"/>
    </location>
</feature>
<dbReference type="FunFam" id="2.30.42.10:FF:000059">
    <property type="entry name" value="unconventional myosin-XVIIIa isoform X1"/>
    <property type="match status" value="1"/>
</dbReference>
<feature type="compositionally biased region" description="Basic and acidic residues" evidence="18">
    <location>
        <begin position="346"/>
        <end position="360"/>
    </location>
</feature>
<accession>A0A3M0KBY7</accession>
<dbReference type="PANTHER" id="PTHR45615:SF13">
    <property type="entry name" value="UNCONVENTIONAL MYOSIN-XVIIIA"/>
    <property type="match status" value="1"/>
</dbReference>
<dbReference type="SMART" id="SM00015">
    <property type="entry name" value="IQ"/>
    <property type="match status" value="1"/>
</dbReference>
<sequence>MFNLMKKDKEKDGARKEKKKEKKERMSAAELMSLEEMSMRRGFFNLNRASKRDSKTRLEISNPIPIKVASGSELHLTDIDSDSNRGSVILDSGHLSTASSSDDLKADDTNFKGSVLQRAAKFGSLAKQNSQVIVKRFSFSQKSRDESTSETSTPSEHSAAPSPQVEVRMLETPLDKQGVPPGQPCTPPAASLRARVPELVGKRFPAELRLPALVPPQPPTPRQLELQRRNTGDFGFSLRRTTMLDRGPDGQVYRRVVHFAEPGAGTKDLALGLVPGDRLVEINGRNVENKSRDEIVEMIRQSGETVQLKVQPILELSELSRCWLRGGQGTRRAAWDVKDEDKSLAVKRPVKEDGASESPKDAASVLPKAEPPKPEPVKSPEGAKSPEPPPGRGKSPEPVLNGAAVNGLEGPAAEAEGDDGQGLSRRKVVRVVRKVVRKVLPGEDAGSAKEPGRDAKSPEPVPPPRKEETARTGVPAPPAPPPPPAVVPSAPAKPEPKDEISEGLKTLMAKGKTKEHRPRLRPGDRQEKSREPAGGDAQPSPGTETKPEPPVQPSGGQAEPAKASALKPTALERHKAKTEEQIAAEEAWYETEKVWLVHRDGFSLGSQLRPEAGSPLPEGKVKVKLDHDGAVLEVEEDDVEKANPPSCDRVEDLASLLYLNESSTLHTLRQRYGGNLLHTYAGPTMVIINPLSSPSMYSEKVMHMFKGCRREDASPHIYAVAQAAYRGMLMSRQDQAIVLLGASGSGKTTNCQHLVQYLATVAGSTGKVFSAEKWQALYTILEAFGNSGTGMNGNATRFSQIISLDFDQAGQVASASVQTLLLEKLRVARRPANEATFNVFYYLLACSDSTLRTELHFNHLAENNVFGIVPPSKPDEKQKATQQFGKLLAAMKVMGISGDEQKAFWLILGAIYHLGAAGATKAGRKQFARHEWAQKAAYLLGCSLEELSSAIFKHQPKGTLQRSTSFRQGPDESPLGDSGTGPKLTALECLEGMAAGLYSELFTLLISLLNRALKSSQHSVCSVTVVDTPGAQNPELAGQSRGATFEELCHNYAQERLQQLFHQRTFARELERYKEENIELALADAEPSSSGSIAAVDQSSHQALVRSLARTDEARGLLWLLEEEALQPGGNEDTLLERLFSYYGPQEGGKKGHNPLLPSDKPRHFLLGHSSGTNWVEYDATGWLNYVKHNPASQNASVLLQESQKKVISSLFAGRGGSALVLSGSVAGLEGGSQLALRRATSMRKTFTTGVAAVKKKSLCIQIKLQVDALIDSIKKSKLHFVHCFLPKAGGGGDPQAVPCRRVSGSELELPAEHCEAGLMQLDVPLLRAQLRGSRLLDALRMYRQGYPDHMVFAEFRRRFDVLAPHLTKKHGRNYIVVDEKRAVEELLESLDLEKSSYHMGLSRVFFRAGSLARLEEQRDTQTSRNITLFQAACRGFLARQHFKKRKIQDLAIRCVQKNIKKNKGVKDWPWWKLFTTVRPLIEVQLTEDQIRGKDEEIQQLKSKLEKVEKERNELRLNSDRLESRVDHRTDVGADGRAEHTGESASQLLDAETAERLRAEKEMKDLQAKYDALKKQMESMEMEVMEARLIRAAELNGELDDDDSGGEWRLKYERAVREIDFTKKRLQQELEDKLEVEQQGKRQLERKLADLQADSEESQRALQQLKKKCQRLAAELQDTKLHLEGQQGRNHDLEKKQRRFDSELSQAHEEAQRERLQREKLSREKDVLVAEVFGLKQLLEDKDSDITGLTQKAEALEAELQDISSQESKDEASLAKVKKQLRDLEAKVKDQEEELDEQAGTIQMLEQAKLRLEMEMERLRQTHAKEVESRDEEVEEIRQSCQKKLKQMEVQLEEEYEDKQKVLREKRELESKLSAVSEQANQRDFETEKRLRRDLKRTKALLADAQIMLDHLKNNAPSKREITQLKNQLEESEFTCAAAVKARKSMEVEIEDLHLQIDDLAKAKAALEEQLSRLQREKNEVQSRLEEDQEDMNELMKKHKAAVAQASRDLAQMNDLQAQLEEVSKEKQELQEKLQGLQSQLEFLEQSMVDKSLVSRQEAKIRELETRLEFERTQVKRLESLATRLKENMEKLTEERDQRAAAENREKEQNKRLQRQLRDVKEEMGELAKKEAEASRKKHELEMDLESLEAANQSLQSDLKLAFKRIGDLQAAIEDEMESDSNEDLINSDGDSDVDSELEERVDGVKSWLSKNKGSSKALSDDGSLKGSSRPDEADEGSRGQPHLGRSFSVPPRPRSAASEEEEGPGGARPARHRSYLDPDLEAAIQEVLSYRPLRARGYSSPEADSGDDGRSVRSVRSVRSAAPLGAADRPSGSLRRSASALDFSRHTCRCRSSSGSSEEEEERKKKSSKKRAKKNKKKSKKKKKKQQSSSESSSESESSGSSSSYRSTSSVKKGPRAAGSEEPTRPARGKKEEKQRKKQVDNLMMKYLPTSSRHTFTYDRWDDEQDAGDSTRRSSRSSPSASEAESRAAETPA</sequence>
<evidence type="ECO:0000256" key="11">
    <source>
        <dbReference type="ARBA" id="ARBA00023175"/>
    </source>
</evidence>
<keyword evidence="6 16" id="KW-0547">Nucleotide-binding</keyword>
<dbReference type="GO" id="GO:1903028">
    <property type="term" value="P:positive regulation of opsonization"/>
    <property type="evidence" value="ECO:0007669"/>
    <property type="project" value="UniProtKB-ARBA"/>
</dbReference>
<feature type="compositionally biased region" description="Basic and acidic residues" evidence="18">
    <location>
        <begin position="570"/>
        <end position="579"/>
    </location>
</feature>
<feature type="region of interest" description="Disordered" evidence="18">
    <location>
        <begin position="960"/>
        <end position="980"/>
    </location>
</feature>
<keyword evidence="4" id="KW-0963">Cytoplasm</keyword>
<organism evidence="21 22">
    <name type="scientific">Hirundo rustica rustica</name>
    <dbReference type="NCBI Taxonomy" id="333673"/>
    <lineage>
        <taxon>Eukaryota</taxon>
        <taxon>Metazoa</taxon>
        <taxon>Chordata</taxon>
        <taxon>Craniata</taxon>
        <taxon>Vertebrata</taxon>
        <taxon>Euteleostomi</taxon>
        <taxon>Archelosauria</taxon>
        <taxon>Archosauria</taxon>
        <taxon>Dinosauria</taxon>
        <taxon>Saurischia</taxon>
        <taxon>Theropoda</taxon>
        <taxon>Coelurosauria</taxon>
        <taxon>Aves</taxon>
        <taxon>Neognathae</taxon>
        <taxon>Neoaves</taxon>
        <taxon>Telluraves</taxon>
        <taxon>Australaves</taxon>
        <taxon>Passeriformes</taxon>
        <taxon>Sylvioidea</taxon>
        <taxon>Hirundinidae</taxon>
        <taxon>Hirundo</taxon>
    </lineage>
</organism>
<evidence type="ECO:0000259" key="19">
    <source>
        <dbReference type="PROSITE" id="PS50106"/>
    </source>
</evidence>
<feature type="binding site" evidence="16">
    <location>
        <begin position="741"/>
        <end position="748"/>
    </location>
    <ligand>
        <name>ATP</name>
        <dbReference type="ChEBI" id="CHEBI:30616"/>
    </ligand>
</feature>
<dbReference type="InterPro" id="IPR001609">
    <property type="entry name" value="Myosin_head_motor_dom-like"/>
</dbReference>
<keyword evidence="8" id="KW-0333">Golgi apparatus</keyword>
<dbReference type="GO" id="GO:0031032">
    <property type="term" value="P:actomyosin structure organization"/>
    <property type="evidence" value="ECO:0007669"/>
    <property type="project" value="TreeGrafter"/>
</dbReference>
<feature type="compositionally biased region" description="Basic residues" evidence="18">
    <location>
        <begin position="424"/>
        <end position="437"/>
    </location>
</feature>